<evidence type="ECO:0000313" key="1">
    <source>
        <dbReference type="EMBL" id="EDO01963.1"/>
    </source>
</evidence>
<keyword evidence="2" id="KW-1185">Reference proteome</keyword>
<sequence length="42" mass="4940">MKRFLDDDQDRPIYGEQVIPKHILMQRDVPAYGIRAANKVLQ</sequence>
<organism evidence="1 2">
    <name type="scientific">Sclerotinia sclerotiorum (strain ATCC 18683 / 1980 / Ss-1)</name>
    <name type="common">White mold</name>
    <name type="synonym">Whetzelinia sclerotiorum</name>
    <dbReference type="NCBI Taxonomy" id="665079"/>
    <lineage>
        <taxon>Eukaryota</taxon>
        <taxon>Fungi</taxon>
        <taxon>Dikarya</taxon>
        <taxon>Ascomycota</taxon>
        <taxon>Pezizomycotina</taxon>
        <taxon>Leotiomycetes</taxon>
        <taxon>Helotiales</taxon>
        <taxon>Sclerotiniaceae</taxon>
        <taxon>Sclerotinia</taxon>
    </lineage>
</organism>
<dbReference type="Proteomes" id="UP000001312">
    <property type="component" value="Unassembled WGS sequence"/>
</dbReference>
<dbReference type="HOGENOM" id="CLU_3260814_0_0_1"/>
<dbReference type="RefSeq" id="XP_001594631.1">
    <property type="nucleotide sequence ID" value="XM_001594581.1"/>
</dbReference>
<dbReference type="GeneID" id="5490803"/>
<dbReference type="EMBL" id="CH476625">
    <property type="protein sequence ID" value="EDO01963.1"/>
    <property type="molecule type" value="Genomic_DNA"/>
</dbReference>
<reference evidence="2" key="1">
    <citation type="journal article" date="2011" name="PLoS Genet.">
        <title>Genomic analysis of the necrotrophic fungal pathogens Sclerotinia sclerotiorum and Botrytis cinerea.</title>
        <authorList>
            <person name="Amselem J."/>
            <person name="Cuomo C.A."/>
            <person name="van Kan J.A."/>
            <person name="Viaud M."/>
            <person name="Benito E.P."/>
            <person name="Couloux A."/>
            <person name="Coutinho P.M."/>
            <person name="de Vries R.P."/>
            <person name="Dyer P.S."/>
            <person name="Fillinger S."/>
            <person name="Fournier E."/>
            <person name="Gout L."/>
            <person name="Hahn M."/>
            <person name="Kohn L."/>
            <person name="Lapalu N."/>
            <person name="Plummer K.M."/>
            <person name="Pradier J.M."/>
            <person name="Quevillon E."/>
            <person name="Sharon A."/>
            <person name="Simon A."/>
            <person name="ten Have A."/>
            <person name="Tudzynski B."/>
            <person name="Tudzynski P."/>
            <person name="Wincker P."/>
            <person name="Andrew M."/>
            <person name="Anthouard V."/>
            <person name="Beever R.E."/>
            <person name="Beffa R."/>
            <person name="Benoit I."/>
            <person name="Bouzid O."/>
            <person name="Brault B."/>
            <person name="Chen Z."/>
            <person name="Choquer M."/>
            <person name="Collemare J."/>
            <person name="Cotton P."/>
            <person name="Danchin E.G."/>
            <person name="Da Silva C."/>
            <person name="Gautier A."/>
            <person name="Giraud C."/>
            <person name="Giraud T."/>
            <person name="Gonzalez C."/>
            <person name="Grossetete S."/>
            <person name="Guldener U."/>
            <person name="Henrissat B."/>
            <person name="Howlett B.J."/>
            <person name="Kodira C."/>
            <person name="Kretschmer M."/>
            <person name="Lappartient A."/>
            <person name="Leroch M."/>
            <person name="Levis C."/>
            <person name="Mauceli E."/>
            <person name="Neuveglise C."/>
            <person name="Oeser B."/>
            <person name="Pearson M."/>
            <person name="Poulain J."/>
            <person name="Poussereau N."/>
            <person name="Quesneville H."/>
            <person name="Rascle C."/>
            <person name="Schumacher J."/>
            <person name="Segurens B."/>
            <person name="Sexton A."/>
            <person name="Silva E."/>
            <person name="Sirven C."/>
            <person name="Soanes D.M."/>
            <person name="Talbot N.J."/>
            <person name="Templeton M."/>
            <person name="Yandava C."/>
            <person name="Yarden O."/>
            <person name="Zeng Q."/>
            <person name="Rollins J.A."/>
            <person name="Lebrun M.H."/>
            <person name="Dickman M."/>
        </authorList>
    </citation>
    <scope>NUCLEOTIDE SEQUENCE [LARGE SCALE GENOMIC DNA]</scope>
    <source>
        <strain evidence="2">ATCC 18683 / 1980 / Ss-1</strain>
    </source>
</reference>
<gene>
    <name evidence="1" type="ORF">SS1G_04438</name>
</gene>
<accession>A7EGJ7</accession>
<dbReference type="KEGG" id="ssl:SS1G_04438"/>
<protein>
    <submittedName>
        <fullName evidence="1">Uncharacterized protein</fullName>
    </submittedName>
</protein>
<evidence type="ECO:0000313" key="2">
    <source>
        <dbReference type="Proteomes" id="UP000001312"/>
    </source>
</evidence>
<name>A7EGJ7_SCLS1</name>
<dbReference type="InParanoid" id="A7EGJ7"/>
<dbReference type="AlphaFoldDB" id="A7EGJ7"/>
<proteinExistence type="predicted"/>